<evidence type="ECO:0000313" key="1">
    <source>
        <dbReference type="EMBL" id="GAA4434590.1"/>
    </source>
</evidence>
<dbReference type="Proteomes" id="UP001500552">
    <property type="component" value="Unassembled WGS sequence"/>
</dbReference>
<reference evidence="2" key="1">
    <citation type="journal article" date="2019" name="Int. J. Syst. Evol. Microbiol.">
        <title>The Global Catalogue of Microorganisms (GCM) 10K type strain sequencing project: providing services to taxonomists for standard genome sequencing and annotation.</title>
        <authorList>
            <consortium name="The Broad Institute Genomics Platform"/>
            <consortium name="The Broad Institute Genome Sequencing Center for Infectious Disease"/>
            <person name="Wu L."/>
            <person name="Ma J."/>
        </authorList>
    </citation>
    <scope>NUCLEOTIDE SEQUENCE [LARGE SCALE GENOMIC DNA]</scope>
    <source>
        <strain evidence="2">JCM 17926</strain>
    </source>
</reference>
<protein>
    <submittedName>
        <fullName evidence="1">Uncharacterized protein</fullName>
    </submittedName>
</protein>
<dbReference type="EMBL" id="BAABHC010000014">
    <property type="protein sequence ID" value="GAA4434590.1"/>
    <property type="molecule type" value="Genomic_DNA"/>
</dbReference>
<sequence>MQLTQEDFKKYVQLSPNISLAQLQNSIDDALKMDVRPLLGDLHDRLTGAAPATPLTAQEVKAQELVTPVWVCHAFQRFLEWHGVTVAAAGITQPKDEKGAYEHISEARRAQLLRSVGGNIAYYEGELGKALKEINGTGRGGSKRSRIGLRVIRPR</sequence>
<proteinExistence type="predicted"/>
<organism evidence="1 2">
    <name type="scientific">Pontibacter saemangeumensis</name>
    <dbReference type="NCBI Taxonomy" id="1084525"/>
    <lineage>
        <taxon>Bacteria</taxon>
        <taxon>Pseudomonadati</taxon>
        <taxon>Bacteroidota</taxon>
        <taxon>Cytophagia</taxon>
        <taxon>Cytophagales</taxon>
        <taxon>Hymenobacteraceae</taxon>
        <taxon>Pontibacter</taxon>
    </lineage>
</organism>
<gene>
    <name evidence="1" type="ORF">GCM10023188_25680</name>
</gene>
<keyword evidence="2" id="KW-1185">Reference proteome</keyword>
<accession>A0ABP8LR14</accession>
<comment type="caution">
    <text evidence="1">The sequence shown here is derived from an EMBL/GenBank/DDBJ whole genome shotgun (WGS) entry which is preliminary data.</text>
</comment>
<evidence type="ECO:0000313" key="2">
    <source>
        <dbReference type="Proteomes" id="UP001500552"/>
    </source>
</evidence>
<name>A0ABP8LR14_9BACT</name>